<keyword evidence="3" id="KW-1185">Reference proteome</keyword>
<name>A0ABM5V1C0_9BURK</name>
<sequence>MQRAKRWLFLIHRWLGIVACLFMLLWFVSGVVMMYVGYPKLTQSERLARLPDLDVRQCCIAVGLAARALPADARPSSIVLTSVAGRPQYQFGIGKKIVAVDAVSGAAVTDIGVTDALAAARVFMPGVTATHLDRVDEDTWTHTRGLDMHRPLRRLQMDDPEQTLLYVSGATGEVVRKATHTERVWNYAGAWLHWLYAFRGGPLDGAWSHIVIYLSLAGVLVAVSGSVIGVWRWRFRGRFRSGAKTPYREPVMRWHHLTGLAFAGITLTWVFSGLMSMNPWGLFKGDGGDLNRRAYAGATLDPASWPLGSGDALTLLSPSWQARELRWHMLDGKPYLIAVNGAGRTRMIDVSARHVMDAVPQEQIMGAAVKLVDAPLSGSELLQREDAYYYSREAHTMMGGMRHPLPVLRLRYADAAQTWVHIDPVTGVLLGKLDRTQRVKRWLFAFLHSWDLPVLLSSRPWWDIALILLSLGGLALSLTGVVIGVRRLRH</sequence>
<evidence type="ECO:0000256" key="1">
    <source>
        <dbReference type="SAM" id="Phobius"/>
    </source>
</evidence>
<protein>
    <submittedName>
        <fullName evidence="2">Sodium:proline symporter</fullName>
    </submittedName>
</protein>
<keyword evidence="1" id="KW-1133">Transmembrane helix</keyword>
<feature type="transmembrane region" description="Helical" evidence="1">
    <location>
        <begin position="12"/>
        <end position="38"/>
    </location>
</feature>
<keyword evidence="1" id="KW-0812">Transmembrane</keyword>
<feature type="transmembrane region" description="Helical" evidence="1">
    <location>
        <begin position="210"/>
        <end position="233"/>
    </location>
</feature>
<gene>
    <name evidence="2" type="ORF">F506_12020</name>
</gene>
<proteinExistence type="predicted"/>
<feature type="transmembrane region" description="Helical" evidence="1">
    <location>
        <begin position="254"/>
        <end position="275"/>
    </location>
</feature>
<evidence type="ECO:0000313" key="3">
    <source>
        <dbReference type="Proteomes" id="UP000063429"/>
    </source>
</evidence>
<dbReference type="Proteomes" id="UP000063429">
    <property type="component" value="Chromosome"/>
</dbReference>
<reference evidence="3" key="1">
    <citation type="journal article" date="2015" name="Genome Announc.">
        <title>Complete Genome Sequence of Herbaspirillum hiltneri N3 (DSM 17495), Isolated from Surface-Sterilized Wheat Roots.</title>
        <authorList>
            <person name="Guizelini D."/>
            <person name="Saizaki P.M."/>
            <person name="Coimbra N.A."/>
            <person name="Weiss V.A."/>
            <person name="Faoro H."/>
            <person name="Sfeir M.Z."/>
            <person name="Baura V.A."/>
            <person name="Monteiro R.A."/>
            <person name="Chubatsu L.S."/>
            <person name="Souza E.M."/>
            <person name="Cruz L.M."/>
            <person name="Pedrosa F.O."/>
            <person name="Raittz R.T."/>
            <person name="Marchaukoski J.N."/>
            <person name="Steffens M.B."/>
        </authorList>
    </citation>
    <scope>NUCLEOTIDE SEQUENCE [LARGE SCALE GENOMIC DNA]</scope>
    <source>
        <strain evidence="3">N3</strain>
    </source>
</reference>
<dbReference type="Pfam" id="PF03929">
    <property type="entry name" value="PepSY_TM"/>
    <property type="match status" value="1"/>
</dbReference>
<organism evidence="2 3">
    <name type="scientific">Herbaspirillum hiltneri N3</name>
    <dbReference type="NCBI Taxonomy" id="1262470"/>
    <lineage>
        <taxon>Bacteria</taxon>
        <taxon>Pseudomonadati</taxon>
        <taxon>Pseudomonadota</taxon>
        <taxon>Betaproteobacteria</taxon>
        <taxon>Burkholderiales</taxon>
        <taxon>Oxalobacteraceae</taxon>
        <taxon>Herbaspirillum</taxon>
    </lineage>
</organism>
<dbReference type="InterPro" id="IPR005625">
    <property type="entry name" value="PepSY-ass_TM"/>
</dbReference>
<keyword evidence="1" id="KW-0472">Membrane</keyword>
<dbReference type="PANTHER" id="PTHR34219">
    <property type="entry name" value="IRON-REGULATED INNER MEMBRANE PROTEIN-RELATED"/>
    <property type="match status" value="1"/>
</dbReference>
<dbReference type="PANTHER" id="PTHR34219:SF6">
    <property type="entry name" value="BLR3280 PROTEIN"/>
    <property type="match status" value="1"/>
</dbReference>
<accession>A0ABM5V1C0</accession>
<feature type="transmembrane region" description="Helical" evidence="1">
    <location>
        <begin position="464"/>
        <end position="485"/>
    </location>
</feature>
<dbReference type="RefSeq" id="WP_053197756.1">
    <property type="nucleotide sequence ID" value="NZ_CP011409.1"/>
</dbReference>
<dbReference type="EMBL" id="CP011409">
    <property type="protein sequence ID" value="AKZ63303.1"/>
    <property type="molecule type" value="Genomic_DNA"/>
</dbReference>
<evidence type="ECO:0000313" key="2">
    <source>
        <dbReference type="EMBL" id="AKZ63303.1"/>
    </source>
</evidence>